<evidence type="ECO:0000256" key="1">
    <source>
        <dbReference type="SAM" id="MobiDB-lite"/>
    </source>
</evidence>
<evidence type="ECO:0000313" key="2">
    <source>
        <dbReference type="EMBL" id="QMP82185.1"/>
    </source>
</evidence>
<name>A0A7D7FLJ5_9ORTO</name>
<protein>
    <submittedName>
        <fullName evidence="2">Nucleocapsid protein</fullName>
    </submittedName>
</protein>
<sequence>MSAPVPSTSAENQMETGSEDQRPNKRKAVIMLDPDTSEELSDPKKPRIALDETKKIAVLKTILESARYIFELAQGVPSSASLNLNVNMQIANIVFTCHNIKRQAASGLIGNMANKSGNKDFTLNYLGKSYAIPRENALTVVESIAKKYGMLYKPFKTDDPENWYGVAGPYLCFFVGFGLRYTELRIGHGHMPTKKSGDSSYAFPVFKYGLYGSHHVLLEGCTFPPEKRSSMAQSLGPMTVLLCYLKSDSKYEEKWKKACKRSMSHIPLIDDILTTLKGKKAYECASIISNLADTLLLTTSRQAQRAFFPILLTYIVSTTKGIKSPVSWNDSFLKVFNASGQGAFLCYKMISDLKGITLAGKFTQQQASQVLYHCIFGTYKEDLGVLSAITNNGTWSTREELGKSFQGAGTSTTVAEITPIRQVYYSKLSSANQTGLLASSYLQISSVPVFSGSRVQTFSDEFFENLGKRAGASTGGKTIESLQGATKQLLQDIIEEVNKRGKKLEMGTVSWRDMASLTTEQHGEEVNLVVNTTGKFFLGRNST</sequence>
<keyword evidence="2" id="KW-0543">Viral nucleoprotein</keyword>
<dbReference type="EMBL" id="MT153404">
    <property type="protein sequence ID" value="QMP82185.1"/>
    <property type="molecule type" value="Viral_cRNA"/>
</dbReference>
<reference evidence="2" key="2">
    <citation type="submission" date="2020-03" db="EMBL/GenBank/DDBJ databases">
        <authorList>
            <person name="Kafer S."/>
            <person name="Paraskevopoulou S."/>
            <person name="Zirkel F."/>
            <person name="Wieseke N."/>
            <person name="Donath A."/>
            <person name="Petersen M."/>
            <person name="Jones T.C."/>
            <person name="Liu S."/>
            <person name="Zhou X."/>
            <person name="Middendorf M."/>
            <person name="Junglen S."/>
            <person name="Misof B."/>
            <person name="Drosten C."/>
        </authorList>
    </citation>
    <scope>NUCLEOTIDE SEQUENCE</scope>
    <source>
        <strain evidence="2">OKIAV181</strain>
    </source>
</reference>
<dbReference type="GO" id="GO:0019013">
    <property type="term" value="C:viral nucleocapsid"/>
    <property type="evidence" value="ECO:0007669"/>
    <property type="project" value="UniProtKB-KW"/>
</dbReference>
<feature type="region of interest" description="Disordered" evidence="1">
    <location>
        <begin position="1"/>
        <end position="44"/>
    </location>
</feature>
<keyword evidence="2" id="KW-0946">Virion</keyword>
<organism evidence="2">
    <name type="scientific">Blattodean orthomyxo-related virus OKIAV181</name>
    <dbReference type="NCBI Taxonomy" id="2746285"/>
    <lineage>
        <taxon>Viruses</taxon>
        <taxon>Riboviria</taxon>
        <taxon>Orthornavirae</taxon>
        <taxon>Negarnaviricota</taxon>
        <taxon>Polyploviricotina</taxon>
        <taxon>Insthoviricetes</taxon>
        <taxon>Articulavirales</taxon>
        <taxon>Orthomyxoviridae</taxon>
    </lineage>
</organism>
<proteinExistence type="predicted"/>
<feature type="compositionally biased region" description="Polar residues" evidence="1">
    <location>
        <begin position="1"/>
        <end position="16"/>
    </location>
</feature>
<accession>A0A7D7FLJ5</accession>
<reference evidence="2" key="1">
    <citation type="journal article" date="2019" name="PLoS Pathog.">
        <title>Re-assessing the diversity of negative strand RNA viruses in insects.</title>
        <authorList>
            <person name="Kafer S."/>
            <person name="Paraskevopoulou S."/>
            <person name="Zirkel F."/>
            <person name="Wieseke N."/>
            <person name="Donath A."/>
            <person name="Petersen M."/>
            <person name="Jones T.C."/>
            <person name="Liu S."/>
            <person name="Zhou X."/>
            <person name="Middendorf M."/>
            <person name="Junglen S."/>
            <person name="Misof B."/>
            <person name="Drosten C."/>
        </authorList>
    </citation>
    <scope>NUCLEOTIDE SEQUENCE</scope>
    <source>
        <strain evidence="2">OKIAV181</strain>
    </source>
</reference>